<proteinExistence type="predicted"/>
<dbReference type="OrthoDB" id="60740at2759"/>
<evidence type="ECO:0000313" key="2">
    <source>
        <dbReference type="Proteomes" id="UP000198341"/>
    </source>
</evidence>
<dbReference type="KEGG" id="bpg:Bathy12g02370"/>
<evidence type="ECO:0000313" key="1">
    <source>
        <dbReference type="EMBL" id="CCO18782.1"/>
    </source>
</evidence>
<reference evidence="1 2" key="1">
    <citation type="submission" date="2011-10" db="EMBL/GenBank/DDBJ databases">
        <authorList>
            <person name="Genoscope - CEA"/>
        </authorList>
    </citation>
    <scope>NUCLEOTIDE SEQUENCE [LARGE SCALE GENOMIC DNA]</scope>
    <source>
        <strain evidence="1 2">RCC 1105</strain>
    </source>
</reference>
<accession>K8EKL8</accession>
<dbReference type="Proteomes" id="UP000198341">
    <property type="component" value="Chromosome 12"/>
</dbReference>
<name>K8EKL8_9CHLO</name>
<keyword evidence="2" id="KW-1185">Reference proteome</keyword>
<dbReference type="AlphaFoldDB" id="K8EKL8"/>
<gene>
    <name evidence="1" type="ordered locus">Bathy12g02370</name>
</gene>
<dbReference type="GeneID" id="19012466"/>
<dbReference type="InterPro" id="IPR021710">
    <property type="entry name" value="DUF3293"/>
</dbReference>
<organism evidence="1 2">
    <name type="scientific">Bathycoccus prasinos</name>
    <dbReference type="NCBI Taxonomy" id="41875"/>
    <lineage>
        <taxon>Eukaryota</taxon>
        <taxon>Viridiplantae</taxon>
        <taxon>Chlorophyta</taxon>
        <taxon>Mamiellophyceae</taxon>
        <taxon>Mamiellales</taxon>
        <taxon>Bathycoccaceae</taxon>
        <taxon>Bathycoccus</taxon>
    </lineage>
</organism>
<dbReference type="eggNOG" id="ENOG502SBVY">
    <property type="taxonomic scope" value="Eukaryota"/>
</dbReference>
<dbReference type="RefSeq" id="XP_007509667.1">
    <property type="nucleotide sequence ID" value="XM_007509605.1"/>
</dbReference>
<sequence length="246" mass="27805">MRTSLSRISGNALAVRDRLKSAKIPSPTPSKQGAFLCCCCCYAFTTFALNKGVGFSSNSSTTTHTSGEKQLKALWAGAYEAWIDVPESRKKVLYMKPTLNTDTNTNTRRSNSDDDAFQFPTWLQRKQVFALTGHNPRGVEVDRARNERANEKLEEKIKRLITSRGSQGKDQAMYWPSFGFSSEDDWREDGYAVAFSDVDATAESDVVRLAKEFEQGAIYKYRWINDEKRMERKTVGALMMETEETG</sequence>
<dbReference type="Pfam" id="PF11697">
    <property type="entry name" value="DUF3293"/>
    <property type="match status" value="1"/>
</dbReference>
<dbReference type="EMBL" id="FO082267">
    <property type="protein sequence ID" value="CCO18782.1"/>
    <property type="molecule type" value="Genomic_DNA"/>
</dbReference>
<protein>
    <submittedName>
        <fullName evidence="1">Uncharacterized protein</fullName>
    </submittedName>
</protein>